<organism evidence="1 2">
    <name type="scientific">Abeliophyllum distichum</name>
    <dbReference type="NCBI Taxonomy" id="126358"/>
    <lineage>
        <taxon>Eukaryota</taxon>
        <taxon>Viridiplantae</taxon>
        <taxon>Streptophyta</taxon>
        <taxon>Embryophyta</taxon>
        <taxon>Tracheophyta</taxon>
        <taxon>Spermatophyta</taxon>
        <taxon>Magnoliopsida</taxon>
        <taxon>eudicotyledons</taxon>
        <taxon>Gunneridae</taxon>
        <taxon>Pentapetalae</taxon>
        <taxon>asterids</taxon>
        <taxon>lamiids</taxon>
        <taxon>Lamiales</taxon>
        <taxon>Oleaceae</taxon>
        <taxon>Forsythieae</taxon>
        <taxon>Abeliophyllum</taxon>
    </lineage>
</organism>
<evidence type="ECO:0000313" key="2">
    <source>
        <dbReference type="Proteomes" id="UP001604336"/>
    </source>
</evidence>
<comment type="caution">
    <text evidence="1">The sequence shown here is derived from an EMBL/GenBank/DDBJ whole genome shotgun (WGS) entry which is preliminary data.</text>
</comment>
<evidence type="ECO:0000313" key="1">
    <source>
        <dbReference type="EMBL" id="KAL2457320.1"/>
    </source>
</evidence>
<name>A0ABD1P0E2_9LAMI</name>
<keyword evidence="2" id="KW-1185">Reference proteome</keyword>
<accession>A0ABD1P0E2</accession>
<dbReference type="Proteomes" id="UP001604336">
    <property type="component" value="Unassembled WGS sequence"/>
</dbReference>
<protein>
    <submittedName>
        <fullName evidence="1">Uncharacterized protein</fullName>
    </submittedName>
</protein>
<reference evidence="2" key="1">
    <citation type="submission" date="2024-07" db="EMBL/GenBank/DDBJ databases">
        <title>Two chromosome-level genome assemblies of Korean endemic species Abeliophyllum distichum and Forsythia ovata (Oleaceae).</title>
        <authorList>
            <person name="Jang H."/>
        </authorList>
    </citation>
    <scope>NUCLEOTIDE SEQUENCE [LARGE SCALE GENOMIC DNA]</scope>
</reference>
<dbReference type="EMBL" id="JBFOLK010000064">
    <property type="protein sequence ID" value="KAL2457320.1"/>
    <property type="molecule type" value="Genomic_DNA"/>
</dbReference>
<sequence length="289" mass="31775">MWNAGSNWTSCPIATSIPHKFLLKEEVKGSNHWGRDVNPVWSPTSSGKTNNIQNPVDSSYEDWWNNEVLPRLNKVQVKEFLSNEDVDFRLEQPVPIPKHTKNNNAKEINTSCVASQRTFQKKALDVPDEGGPKRLKFMFPSTGNVSSSEHVEKIPGTIFVSEDSNFRDQAFQGLEATLILECSSSKDHIRPARMIDVLDGIDGLNSSKDISCDYPSHTSGGISASKLADINDEGEVNSRTLVCKIPKNGQDTPVTPSSLSLIVVPTSNINNRGIAPICSSMSGLLLRII</sequence>
<proteinExistence type="predicted"/>
<gene>
    <name evidence="1" type="ORF">Adt_46412</name>
</gene>
<dbReference type="AlphaFoldDB" id="A0ABD1P0E2"/>